<dbReference type="Pfam" id="PF03722">
    <property type="entry name" value="Hemocyanin_N"/>
    <property type="match status" value="1"/>
</dbReference>
<feature type="chain" id="PRO_5013266132" evidence="3">
    <location>
        <begin position="16"/>
        <end position="758"/>
    </location>
</feature>
<feature type="domain" description="Hemocyanin C-terminal" evidence="6">
    <location>
        <begin position="450"/>
        <end position="706"/>
    </location>
</feature>
<dbReference type="InterPro" id="IPR036697">
    <property type="entry name" value="Hemocyanin_N_sf"/>
</dbReference>
<dbReference type="PROSITE" id="PS00209">
    <property type="entry name" value="HEMOCYANIN_1"/>
    <property type="match status" value="1"/>
</dbReference>
<evidence type="ECO:0000259" key="5">
    <source>
        <dbReference type="Pfam" id="PF03722"/>
    </source>
</evidence>
<proteinExistence type="evidence at transcript level"/>
<dbReference type="EMBL" id="AB248057">
    <property type="protein sequence ID" value="BAE98324.1"/>
    <property type="molecule type" value="mRNA"/>
</dbReference>
<protein>
    <submittedName>
        <fullName evidence="7">Methionine-rich storage protein</fullName>
    </submittedName>
</protein>
<feature type="signal peptide" evidence="3">
    <location>
        <begin position="1"/>
        <end position="15"/>
    </location>
</feature>
<dbReference type="PANTHER" id="PTHR11511:SF5">
    <property type="entry name" value="FAT-BODY PROTEIN 1-RELATED"/>
    <property type="match status" value="1"/>
</dbReference>
<dbReference type="InterPro" id="IPR005203">
    <property type="entry name" value="Hemocyanin_C"/>
</dbReference>
<keyword evidence="1" id="KW-0758">Storage protein</keyword>
<feature type="domain" description="Hemocyanin middle" evidence="4">
    <location>
        <begin position="164"/>
        <end position="440"/>
    </location>
</feature>
<dbReference type="PANTHER" id="PTHR11511">
    <property type="entry name" value="LARVAL STORAGE PROTEIN/PHENOLOXIDASE"/>
    <property type="match status" value="1"/>
</dbReference>
<evidence type="ECO:0000256" key="2">
    <source>
        <dbReference type="ARBA" id="ARBA00038082"/>
    </source>
</evidence>
<dbReference type="GO" id="GO:0005615">
    <property type="term" value="C:extracellular space"/>
    <property type="evidence" value="ECO:0007669"/>
    <property type="project" value="UniProtKB-ARBA"/>
</dbReference>
<dbReference type="InterPro" id="IPR005204">
    <property type="entry name" value="Hemocyanin_N"/>
</dbReference>
<dbReference type="InterPro" id="IPR014756">
    <property type="entry name" value="Ig_E-set"/>
</dbReference>
<evidence type="ECO:0000256" key="3">
    <source>
        <dbReference type="SAM" id="SignalP"/>
    </source>
</evidence>
<dbReference type="InterPro" id="IPR013788">
    <property type="entry name" value="Hemocyanin/hexamerin"/>
</dbReference>
<dbReference type="AlphaFoldDB" id="Q0WYG8"/>
<dbReference type="SUPFAM" id="SSF81296">
    <property type="entry name" value="E set domains"/>
    <property type="match status" value="1"/>
</dbReference>
<dbReference type="InterPro" id="IPR008922">
    <property type="entry name" value="Di-copper_centre_dom_sf"/>
</dbReference>
<dbReference type="GO" id="GO:0045735">
    <property type="term" value="F:nutrient reservoir activity"/>
    <property type="evidence" value="ECO:0007669"/>
    <property type="project" value="UniProtKB-KW"/>
</dbReference>
<dbReference type="Gene3D" id="1.10.1280.10">
    <property type="entry name" value="Di-copper center containing domain from catechol oxidase"/>
    <property type="match status" value="1"/>
</dbReference>
<evidence type="ECO:0000313" key="7">
    <source>
        <dbReference type="EMBL" id="BAE98324.1"/>
    </source>
</evidence>
<dbReference type="Pfam" id="PF03723">
    <property type="entry name" value="Hemocyanin_C"/>
    <property type="match status" value="1"/>
</dbReference>
<sequence>MRVFVLAAFWAVVAATAIKDDLADVVLKRDNLVNLDVKTKELFVMKLLNHILQPTMYEDIRDIAREYVIEDNADKYLKVEVVKNFVDIYKMGMLPRGEVFVHTNEKQLEEAVATFHLLYFAKDFDVFLRTACWLRERINGGMFVYALTVATFHRPDCHGIVLPAPYEIYPYFFVDSNVINKAFQMKMTKASLDPVVRDYFGIKVKDNNVVVIDWRKGVRHTLSEFDRISYFTEDIDLNTYFYYLHMNYPYWMTDDVYNVNKERRGEIFMYTHMQLLARLRLELLSKNMCDIKPLVWNEPLATGYWPKIRMHNGEEMPMRRNNVAVVTENNVKDKILIDDIESVIREAILKGRVHLRDGTVVTINKEQDIEVLARMLLGGYGLKPDSAKVIHIGNLLKKMLSYGQYNVDKHTSIPTALDMYTTCLRDPVFWRLIKRVSETFVLFKNLLPAYTVEELNFPGVKVDQVTTDKLVTFMDDYDLDITNAVYLDQAEIQKKRSDMVYVARMRRLNHHPFKVTINVVSDKATDAIVRVFIGPKYDCMGRLIQLNDRRRDMVEIDSFLYKLDTGKNTIVRSSIEMNGVIQQRPWTRRAWNRAGAAAMENVDTVDSMDVKMVDSWWWKTRMGFPHRLLLPMGTRGGLEMQMFVIVSPVRSGRIAQNLDINIMKERHACRWTTCVDTMPLGYPFDRHIEPTRFYTNNMKFSDILIFRKDMNTSNVVKDVDMSDMVMKRDDLTYLDTDMMVRRSYRNVMLTSVDNMTHM</sequence>
<dbReference type="PROSITE" id="PS00210">
    <property type="entry name" value="HEMOCYANIN_2"/>
    <property type="match status" value="1"/>
</dbReference>
<name>Q0WYG8_CHISP</name>
<dbReference type="Gene3D" id="1.20.1370.10">
    <property type="entry name" value="Hemocyanin, N-terminal domain"/>
    <property type="match status" value="1"/>
</dbReference>
<accession>Q0WYG8</accession>
<dbReference type="Gene3D" id="2.60.40.1520">
    <property type="entry name" value="Hemocyanin, C-terminal domain"/>
    <property type="match status" value="1"/>
</dbReference>
<keyword evidence="3" id="KW-0732">Signal</keyword>
<reference evidence="7" key="1">
    <citation type="journal article" date="2006" name="Insect Mol. Biol.">
        <title>Methionine-rich storage protein gene in the rice stem borer, Chilo suppressalis, is expressed during diapause in response to cold acclimation.</title>
        <authorList>
            <person name="Sonoda S."/>
            <person name="Fukumoto K."/>
            <person name="Izumi Y."/>
            <person name="Ashfaq M."/>
            <person name="Yoshida H."/>
            <person name="Tsumuki H."/>
        </authorList>
    </citation>
    <scope>NUCLEOTIDE SEQUENCE</scope>
</reference>
<dbReference type="SUPFAM" id="SSF48050">
    <property type="entry name" value="Hemocyanin, N-terminal domain"/>
    <property type="match status" value="1"/>
</dbReference>
<feature type="domain" description="Hemocyanin N-terminal" evidence="5">
    <location>
        <begin position="39"/>
        <end position="159"/>
    </location>
</feature>
<gene>
    <name evidence="7" type="primary">CsSP1</name>
</gene>
<organism evidence="7">
    <name type="scientific">Chilo suppressalis</name>
    <name type="common">Asiatic rice borer moth</name>
    <dbReference type="NCBI Taxonomy" id="168631"/>
    <lineage>
        <taxon>Eukaryota</taxon>
        <taxon>Metazoa</taxon>
        <taxon>Ecdysozoa</taxon>
        <taxon>Arthropoda</taxon>
        <taxon>Hexapoda</taxon>
        <taxon>Insecta</taxon>
        <taxon>Pterygota</taxon>
        <taxon>Neoptera</taxon>
        <taxon>Endopterygota</taxon>
        <taxon>Lepidoptera</taxon>
        <taxon>Glossata</taxon>
        <taxon>Ditrysia</taxon>
        <taxon>Pyraloidea</taxon>
        <taxon>Crambidae</taxon>
        <taxon>Crambinae</taxon>
        <taxon>Chilo</taxon>
    </lineage>
</organism>
<dbReference type="OrthoDB" id="6371642at2759"/>
<evidence type="ECO:0000256" key="1">
    <source>
        <dbReference type="ARBA" id="ARBA00022761"/>
    </source>
</evidence>
<dbReference type="Pfam" id="PF00372">
    <property type="entry name" value="Hemocyanin_M"/>
    <property type="match status" value="1"/>
</dbReference>
<comment type="similarity">
    <text evidence="2">Belongs to the hemocyanin family.</text>
</comment>
<dbReference type="InterPro" id="IPR000896">
    <property type="entry name" value="Hemocyanin/hexamerin_mid_dom"/>
</dbReference>
<evidence type="ECO:0000259" key="4">
    <source>
        <dbReference type="Pfam" id="PF00372"/>
    </source>
</evidence>
<dbReference type="PRINTS" id="PR00187">
    <property type="entry name" value="HAEMOCYANIN"/>
</dbReference>
<dbReference type="InterPro" id="IPR037020">
    <property type="entry name" value="Hemocyanin_C_sf"/>
</dbReference>
<evidence type="ECO:0000259" key="6">
    <source>
        <dbReference type="Pfam" id="PF03723"/>
    </source>
</evidence>
<dbReference type="SUPFAM" id="SSF48056">
    <property type="entry name" value="Di-copper centre-containing domain"/>
    <property type="match status" value="1"/>
</dbReference>